<dbReference type="AlphaFoldDB" id="A0A5C5VCZ8"/>
<keyword evidence="4" id="KW-1185">Reference proteome</keyword>
<dbReference type="Pfam" id="PF01903">
    <property type="entry name" value="CbiX"/>
    <property type="match status" value="1"/>
</dbReference>
<sequence>MMPQPPATESLAHLLDSADCAGPIGLIIVDHGSRRDESNVLLLAVVESFRHQTGLSLVEPAHMELAEPSIEAAFARLVEQGAGRIIVAPFFLAPGKHWNEDIPELTRAAAARHGDTPFQVAEPLGLHPAMCEVLASRVAKCVAGSGS</sequence>
<protein>
    <submittedName>
        <fullName evidence="3">Sirohydrochlorin ferrochelatase</fullName>
        <ecNumber evidence="3">4.99.1.4</ecNumber>
    </submittedName>
</protein>
<dbReference type="PANTHER" id="PTHR33542">
    <property type="entry name" value="SIROHYDROCHLORIN FERROCHELATASE, CHLOROPLASTIC"/>
    <property type="match status" value="1"/>
</dbReference>
<dbReference type="GO" id="GO:0046872">
    <property type="term" value="F:metal ion binding"/>
    <property type="evidence" value="ECO:0007669"/>
    <property type="project" value="UniProtKB-KW"/>
</dbReference>
<evidence type="ECO:0000256" key="1">
    <source>
        <dbReference type="ARBA" id="ARBA00022723"/>
    </source>
</evidence>
<dbReference type="CDD" id="cd03416">
    <property type="entry name" value="CbiX_SirB_N"/>
    <property type="match status" value="1"/>
</dbReference>
<dbReference type="EC" id="4.99.1.4" evidence="3"/>
<dbReference type="GO" id="GO:0051266">
    <property type="term" value="F:sirohydrochlorin ferrochelatase activity"/>
    <property type="evidence" value="ECO:0007669"/>
    <property type="project" value="UniProtKB-EC"/>
</dbReference>
<name>A0A5C5VCZ8_9BACT</name>
<evidence type="ECO:0000256" key="2">
    <source>
        <dbReference type="ARBA" id="ARBA00023239"/>
    </source>
</evidence>
<accession>A0A5C5VCZ8</accession>
<keyword evidence="1" id="KW-0479">Metal-binding</keyword>
<dbReference type="SUPFAM" id="SSF53800">
    <property type="entry name" value="Chelatase"/>
    <property type="match status" value="1"/>
</dbReference>
<dbReference type="InterPro" id="IPR050963">
    <property type="entry name" value="Sirohydro_Cobaltochel/CbiX"/>
</dbReference>
<evidence type="ECO:0000313" key="3">
    <source>
        <dbReference type="EMBL" id="TWT35525.1"/>
    </source>
</evidence>
<proteinExistence type="predicted"/>
<dbReference type="Proteomes" id="UP000316714">
    <property type="component" value="Unassembled WGS sequence"/>
</dbReference>
<dbReference type="Gene3D" id="3.40.50.1400">
    <property type="match status" value="1"/>
</dbReference>
<keyword evidence="2 3" id="KW-0456">Lyase</keyword>
<evidence type="ECO:0000313" key="4">
    <source>
        <dbReference type="Proteomes" id="UP000316714"/>
    </source>
</evidence>
<dbReference type="InterPro" id="IPR002762">
    <property type="entry name" value="CbiX-like"/>
</dbReference>
<gene>
    <name evidence="3" type="primary">sirB</name>
    <name evidence="3" type="ORF">KOR34_04180</name>
</gene>
<organism evidence="3 4">
    <name type="scientific">Posidoniimonas corsicana</name>
    <dbReference type="NCBI Taxonomy" id="1938618"/>
    <lineage>
        <taxon>Bacteria</taxon>
        <taxon>Pseudomonadati</taxon>
        <taxon>Planctomycetota</taxon>
        <taxon>Planctomycetia</taxon>
        <taxon>Pirellulales</taxon>
        <taxon>Lacipirellulaceae</taxon>
        <taxon>Posidoniimonas</taxon>
    </lineage>
</organism>
<reference evidence="3 4" key="1">
    <citation type="submission" date="2019-02" db="EMBL/GenBank/DDBJ databases">
        <title>Deep-cultivation of Planctomycetes and their phenomic and genomic characterization uncovers novel biology.</title>
        <authorList>
            <person name="Wiegand S."/>
            <person name="Jogler M."/>
            <person name="Boedeker C."/>
            <person name="Pinto D."/>
            <person name="Vollmers J."/>
            <person name="Rivas-Marin E."/>
            <person name="Kohn T."/>
            <person name="Peeters S.H."/>
            <person name="Heuer A."/>
            <person name="Rast P."/>
            <person name="Oberbeckmann S."/>
            <person name="Bunk B."/>
            <person name="Jeske O."/>
            <person name="Meyerdierks A."/>
            <person name="Storesund J.E."/>
            <person name="Kallscheuer N."/>
            <person name="Luecker S."/>
            <person name="Lage O.M."/>
            <person name="Pohl T."/>
            <person name="Merkel B.J."/>
            <person name="Hornburger P."/>
            <person name="Mueller R.-W."/>
            <person name="Bruemmer F."/>
            <person name="Labrenz M."/>
            <person name="Spormann A.M."/>
            <person name="Op Den Camp H."/>
            <person name="Overmann J."/>
            <person name="Amann R."/>
            <person name="Jetten M.S.M."/>
            <person name="Mascher T."/>
            <person name="Medema M.H."/>
            <person name="Devos D.P."/>
            <person name="Kaster A.-K."/>
            <person name="Ovreas L."/>
            <person name="Rohde M."/>
            <person name="Galperin M.Y."/>
            <person name="Jogler C."/>
        </authorList>
    </citation>
    <scope>NUCLEOTIDE SEQUENCE [LARGE SCALE GENOMIC DNA]</scope>
    <source>
        <strain evidence="3 4">KOR34</strain>
    </source>
</reference>
<dbReference type="EMBL" id="SIHJ01000001">
    <property type="protein sequence ID" value="TWT35525.1"/>
    <property type="molecule type" value="Genomic_DNA"/>
</dbReference>
<dbReference type="OrthoDB" id="9797895at2"/>
<dbReference type="PANTHER" id="PTHR33542:SF3">
    <property type="entry name" value="SIROHYDROCHLORIN FERROCHELATASE, CHLOROPLASTIC"/>
    <property type="match status" value="1"/>
</dbReference>
<comment type="caution">
    <text evidence="3">The sequence shown here is derived from an EMBL/GenBank/DDBJ whole genome shotgun (WGS) entry which is preliminary data.</text>
</comment>